<dbReference type="AlphaFoldDB" id="A0A7J9MVR4"/>
<dbReference type="Proteomes" id="UP000593576">
    <property type="component" value="Unassembled WGS sequence"/>
</dbReference>
<evidence type="ECO:0000313" key="2">
    <source>
        <dbReference type="Proteomes" id="UP000593576"/>
    </source>
</evidence>
<organism evidence="1 2">
    <name type="scientific">Gossypium schwendimanii</name>
    <name type="common">Cotton</name>
    <dbReference type="NCBI Taxonomy" id="34291"/>
    <lineage>
        <taxon>Eukaryota</taxon>
        <taxon>Viridiplantae</taxon>
        <taxon>Streptophyta</taxon>
        <taxon>Embryophyta</taxon>
        <taxon>Tracheophyta</taxon>
        <taxon>Spermatophyta</taxon>
        <taxon>Magnoliopsida</taxon>
        <taxon>eudicotyledons</taxon>
        <taxon>Gunneridae</taxon>
        <taxon>Pentapetalae</taxon>
        <taxon>rosids</taxon>
        <taxon>malvids</taxon>
        <taxon>Malvales</taxon>
        <taxon>Malvaceae</taxon>
        <taxon>Malvoideae</taxon>
        <taxon>Gossypium</taxon>
    </lineage>
</organism>
<comment type="caution">
    <text evidence="1">The sequence shown here is derived from an EMBL/GenBank/DDBJ whole genome shotgun (WGS) entry which is preliminary data.</text>
</comment>
<keyword evidence="2" id="KW-1185">Reference proteome</keyword>
<reference evidence="1 2" key="1">
    <citation type="journal article" date="2019" name="Genome Biol. Evol.">
        <title>Insights into the evolution of the New World diploid cottons (Gossypium, subgenus Houzingenia) based on genome sequencing.</title>
        <authorList>
            <person name="Grover C.E."/>
            <person name="Arick M.A. 2nd"/>
            <person name="Thrash A."/>
            <person name="Conover J.L."/>
            <person name="Sanders W.S."/>
            <person name="Peterson D.G."/>
            <person name="Frelichowski J.E."/>
            <person name="Scheffler J.A."/>
            <person name="Scheffler B.E."/>
            <person name="Wendel J.F."/>
        </authorList>
    </citation>
    <scope>NUCLEOTIDE SEQUENCE [LARGE SCALE GENOMIC DNA]</scope>
    <source>
        <strain evidence="1">1</strain>
        <tissue evidence="1">Leaf</tissue>
    </source>
</reference>
<proteinExistence type="predicted"/>
<name>A0A7J9MVR4_GOSSC</name>
<dbReference type="EMBL" id="JABFAF010000013">
    <property type="protein sequence ID" value="MBA0875203.1"/>
    <property type="molecule type" value="Genomic_DNA"/>
</dbReference>
<dbReference type="OrthoDB" id="1421598at2759"/>
<gene>
    <name evidence="1" type="ORF">Goshw_027834</name>
</gene>
<accession>A0A7J9MVR4</accession>
<evidence type="ECO:0000313" key="1">
    <source>
        <dbReference type="EMBL" id="MBA0875203.1"/>
    </source>
</evidence>
<protein>
    <submittedName>
        <fullName evidence="1">Uncharacterized protein</fullName>
    </submittedName>
</protein>
<sequence>MGSVSPSIFTSLSESSIYISIHNELCWNAYRS</sequence>